<dbReference type="Proteomes" id="UP000194420">
    <property type="component" value="Unassembled WGS sequence"/>
</dbReference>
<sequence>MSQDTLTRQQTVWAAIAAAIFLMSLGWLGIAITNGAMLAFAIGWPVLQVVGYAGSLKRARGDTAHYLFKAQVMLNIIVVALLIALIVRAS</sequence>
<organism evidence="2 3">
    <name type="scientific">Altererythrobacter xiamenensis</name>
    <dbReference type="NCBI Taxonomy" id="1316679"/>
    <lineage>
        <taxon>Bacteria</taxon>
        <taxon>Pseudomonadati</taxon>
        <taxon>Pseudomonadota</taxon>
        <taxon>Alphaproteobacteria</taxon>
        <taxon>Sphingomonadales</taxon>
        <taxon>Erythrobacteraceae</taxon>
        <taxon>Altererythrobacter</taxon>
    </lineage>
</organism>
<name>A0A1Y6EH05_9SPHN</name>
<keyword evidence="1" id="KW-1133">Transmembrane helix</keyword>
<evidence type="ECO:0000313" key="3">
    <source>
        <dbReference type="Proteomes" id="UP000194420"/>
    </source>
</evidence>
<keyword evidence="1" id="KW-0472">Membrane</keyword>
<dbReference type="RefSeq" id="WP_086436339.1">
    <property type="nucleotide sequence ID" value="NZ_FXWG01000001.1"/>
</dbReference>
<dbReference type="AlphaFoldDB" id="A0A1Y6EH05"/>
<keyword evidence="1" id="KW-0812">Transmembrane</keyword>
<keyword evidence="3" id="KW-1185">Reference proteome</keyword>
<reference evidence="3" key="1">
    <citation type="submission" date="2017-04" db="EMBL/GenBank/DDBJ databases">
        <authorList>
            <person name="Varghese N."/>
            <person name="Submissions S."/>
        </authorList>
    </citation>
    <scope>NUCLEOTIDE SEQUENCE [LARGE SCALE GENOMIC DNA]</scope>
</reference>
<dbReference type="EMBL" id="FXWG01000001">
    <property type="protein sequence ID" value="SMQ60200.1"/>
    <property type="molecule type" value="Genomic_DNA"/>
</dbReference>
<evidence type="ECO:0000313" key="2">
    <source>
        <dbReference type="EMBL" id="SMQ60200.1"/>
    </source>
</evidence>
<feature type="transmembrane region" description="Helical" evidence="1">
    <location>
        <begin position="12"/>
        <end position="30"/>
    </location>
</feature>
<protein>
    <submittedName>
        <fullName evidence="2">Uncharacterized protein</fullName>
    </submittedName>
</protein>
<feature type="transmembrane region" description="Helical" evidence="1">
    <location>
        <begin position="66"/>
        <end position="87"/>
    </location>
</feature>
<dbReference type="OrthoDB" id="7429013at2"/>
<proteinExistence type="predicted"/>
<evidence type="ECO:0000256" key="1">
    <source>
        <dbReference type="SAM" id="Phobius"/>
    </source>
</evidence>
<accession>A0A1Y6EH05</accession>
<feature type="transmembrane region" description="Helical" evidence="1">
    <location>
        <begin position="36"/>
        <end position="54"/>
    </location>
</feature>
<gene>
    <name evidence="2" type="ORF">SAMN06297468_0387</name>
</gene>